<protein>
    <submittedName>
        <fullName evidence="2">Uncharacterized protein</fullName>
    </submittedName>
</protein>
<evidence type="ECO:0000313" key="3">
    <source>
        <dbReference type="Proteomes" id="UP000182126"/>
    </source>
</evidence>
<proteinExistence type="predicted"/>
<feature type="transmembrane region" description="Helical" evidence="1">
    <location>
        <begin position="161"/>
        <end position="180"/>
    </location>
</feature>
<dbReference type="AlphaFoldDB" id="A0A1H1PEE0"/>
<keyword evidence="1" id="KW-1133">Transmembrane helix</keyword>
<gene>
    <name evidence="2" type="ORF">SAMN04489809_1073</name>
</gene>
<organism evidence="2 3">
    <name type="scientific">Microbacterium paraoxydans</name>
    <dbReference type="NCBI Taxonomy" id="199592"/>
    <lineage>
        <taxon>Bacteria</taxon>
        <taxon>Bacillati</taxon>
        <taxon>Actinomycetota</taxon>
        <taxon>Actinomycetes</taxon>
        <taxon>Micrococcales</taxon>
        <taxon>Microbacteriaceae</taxon>
        <taxon>Microbacterium</taxon>
    </lineage>
</organism>
<accession>A0A1H1PEE0</accession>
<feature type="transmembrane region" description="Helical" evidence="1">
    <location>
        <begin position="118"/>
        <end position="138"/>
    </location>
</feature>
<name>A0A1H1PEE0_9MICO</name>
<sequence length="189" mass="20659">MDLGRLGEGQVWCSEQEHYDPNMTSQNQLDTGVPGSPHQEAAAETERDWLLLAAQVFFTGLITYIAIAIWSTTAAGYTEGLQIIGFAVFSTPLTILAFLAGLPLRIVPRARRWWFRHAGWFFALFGVAAGGLLLSYVVGEAGPVPYAQSGWPVSDGYVPDARLFVPSLAVLAFATMHLRLPPRRKPKAA</sequence>
<dbReference type="Proteomes" id="UP000182126">
    <property type="component" value="Chromosome I"/>
</dbReference>
<evidence type="ECO:0000313" key="2">
    <source>
        <dbReference type="EMBL" id="SDS09504.1"/>
    </source>
</evidence>
<feature type="transmembrane region" description="Helical" evidence="1">
    <location>
        <begin position="49"/>
        <end position="71"/>
    </location>
</feature>
<keyword evidence="1" id="KW-0812">Transmembrane</keyword>
<dbReference type="EMBL" id="LT629770">
    <property type="protein sequence ID" value="SDS09504.1"/>
    <property type="molecule type" value="Genomic_DNA"/>
</dbReference>
<feature type="transmembrane region" description="Helical" evidence="1">
    <location>
        <begin position="83"/>
        <end position="106"/>
    </location>
</feature>
<keyword evidence="1" id="KW-0472">Membrane</keyword>
<reference evidence="2 3" key="1">
    <citation type="submission" date="2016-10" db="EMBL/GenBank/DDBJ databases">
        <authorList>
            <person name="de Groot N.N."/>
        </authorList>
    </citation>
    <scope>NUCLEOTIDE SEQUENCE [LARGE SCALE GENOMIC DNA]</scope>
    <source>
        <strain evidence="2 3">DSM 15019</strain>
    </source>
</reference>
<evidence type="ECO:0000256" key="1">
    <source>
        <dbReference type="SAM" id="Phobius"/>
    </source>
</evidence>